<protein>
    <submittedName>
        <fullName evidence="2">Uncharacterized protein</fullName>
    </submittedName>
</protein>
<dbReference type="Proteomes" id="UP000320762">
    <property type="component" value="Unassembled WGS sequence"/>
</dbReference>
<evidence type="ECO:0000313" key="3">
    <source>
        <dbReference type="Proteomes" id="UP000320762"/>
    </source>
</evidence>
<dbReference type="EMBL" id="VDMD01000017">
    <property type="protein sequence ID" value="TRM61214.1"/>
    <property type="molecule type" value="Genomic_DNA"/>
</dbReference>
<name>A0A550C8U0_9AGAR</name>
<gene>
    <name evidence="2" type="ORF">BD626DRAFT_501815</name>
</gene>
<organism evidence="2 3">
    <name type="scientific">Schizophyllum amplum</name>
    <dbReference type="NCBI Taxonomy" id="97359"/>
    <lineage>
        <taxon>Eukaryota</taxon>
        <taxon>Fungi</taxon>
        <taxon>Dikarya</taxon>
        <taxon>Basidiomycota</taxon>
        <taxon>Agaricomycotina</taxon>
        <taxon>Agaricomycetes</taxon>
        <taxon>Agaricomycetidae</taxon>
        <taxon>Agaricales</taxon>
        <taxon>Schizophyllaceae</taxon>
        <taxon>Schizophyllum</taxon>
    </lineage>
</organism>
<dbReference type="AlphaFoldDB" id="A0A550C8U0"/>
<evidence type="ECO:0000256" key="1">
    <source>
        <dbReference type="SAM" id="MobiDB-lite"/>
    </source>
</evidence>
<keyword evidence="3" id="KW-1185">Reference proteome</keyword>
<sequence length="68" mass="7558">MGTPPRARHTAPSLHNWHRASSTWHRAPSVQCPLPVCGASRHTPLELVSPPLERTARASFRTRLAANR</sequence>
<reference evidence="2 3" key="1">
    <citation type="journal article" date="2019" name="New Phytol.">
        <title>Comparative genomics reveals unique wood-decay strategies and fruiting body development in the Schizophyllaceae.</title>
        <authorList>
            <person name="Almasi E."/>
            <person name="Sahu N."/>
            <person name="Krizsan K."/>
            <person name="Balint B."/>
            <person name="Kovacs G.M."/>
            <person name="Kiss B."/>
            <person name="Cseklye J."/>
            <person name="Drula E."/>
            <person name="Henrissat B."/>
            <person name="Nagy I."/>
            <person name="Chovatia M."/>
            <person name="Adam C."/>
            <person name="LaButti K."/>
            <person name="Lipzen A."/>
            <person name="Riley R."/>
            <person name="Grigoriev I.V."/>
            <person name="Nagy L.G."/>
        </authorList>
    </citation>
    <scope>NUCLEOTIDE SEQUENCE [LARGE SCALE GENOMIC DNA]</scope>
    <source>
        <strain evidence="2 3">NL-1724</strain>
    </source>
</reference>
<accession>A0A550C8U0</accession>
<proteinExistence type="predicted"/>
<feature type="region of interest" description="Disordered" evidence="1">
    <location>
        <begin position="1"/>
        <end position="22"/>
    </location>
</feature>
<evidence type="ECO:0000313" key="2">
    <source>
        <dbReference type="EMBL" id="TRM61214.1"/>
    </source>
</evidence>
<comment type="caution">
    <text evidence="2">The sequence shown here is derived from an EMBL/GenBank/DDBJ whole genome shotgun (WGS) entry which is preliminary data.</text>
</comment>